<evidence type="ECO:0000313" key="3">
    <source>
        <dbReference type="Proteomes" id="UP000547721"/>
    </source>
</evidence>
<reference evidence="2 3" key="1">
    <citation type="submission" date="2019-09" db="EMBL/GenBank/DDBJ databases">
        <title>Bird 10,000 Genomes (B10K) Project - Family phase.</title>
        <authorList>
            <person name="Zhang G."/>
        </authorList>
    </citation>
    <scope>NUCLEOTIDE SEQUENCE [LARGE SCALE GENOMIC DNA]</scope>
    <source>
        <strain evidence="2">B10K-CU-031-17</strain>
        <tissue evidence="2">Muscle</tissue>
    </source>
</reference>
<dbReference type="PANTHER" id="PTHR46160">
    <property type="entry name" value="ALPHA-TECTORIN-RELATED"/>
    <property type="match status" value="1"/>
</dbReference>
<name>A0A7K8MJZ9_9CORV</name>
<proteinExistence type="predicted"/>
<dbReference type="EMBL" id="VWYY01001210">
    <property type="protein sequence ID" value="NXE41639.1"/>
    <property type="molecule type" value="Genomic_DNA"/>
</dbReference>
<dbReference type="PANTHER" id="PTHR46160:SF3">
    <property type="entry name" value="ALPHA-TECTORIN"/>
    <property type="match status" value="1"/>
</dbReference>
<dbReference type="Pfam" id="PF00094">
    <property type="entry name" value="VWD"/>
    <property type="match status" value="1"/>
</dbReference>
<keyword evidence="3" id="KW-1185">Reference proteome</keyword>
<dbReference type="InterPro" id="IPR002919">
    <property type="entry name" value="TIL_dom"/>
</dbReference>
<feature type="non-terminal residue" evidence="2">
    <location>
        <position position="201"/>
    </location>
</feature>
<dbReference type="SUPFAM" id="SSF57567">
    <property type="entry name" value="Serine protease inhibitors"/>
    <property type="match status" value="1"/>
</dbReference>
<organism evidence="2 3">
    <name type="scientific">Ptilorrhoa leucosticta</name>
    <dbReference type="NCBI Taxonomy" id="449384"/>
    <lineage>
        <taxon>Eukaryota</taxon>
        <taxon>Metazoa</taxon>
        <taxon>Chordata</taxon>
        <taxon>Craniata</taxon>
        <taxon>Vertebrata</taxon>
        <taxon>Euteleostomi</taxon>
        <taxon>Archelosauria</taxon>
        <taxon>Archosauria</taxon>
        <taxon>Dinosauria</taxon>
        <taxon>Saurischia</taxon>
        <taxon>Theropoda</taxon>
        <taxon>Coelurosauria</taxon>
        <taxon>Aves</taxon>
        <taxon>Neognathae</taxon>
        <taxon>Neoaves</taxon>
        <taxon>Telluraves</taxon>
        <taxon>Australaves</taxon>
        <taxon>Passeriformes</taxon>
        <taxon>Corvoidea</taxon>
        <taxon>Cinclosomatidae</taxon>
        <taxon>Ptilorrhoa</taxon>
    </lineage>
</organism>
<dbReference type="GO" id="GO:0031012">
    <property type="term" value="C:extracellular matrix"/>
    <property type="evidence" value="ECO:0007669"/>
    <property type="project" value="TreeGrafter"/>
</dbReference>
<dbReference type="InterPro" id="IPR001846">
    <property type="entry name" value="VWF_type-D"/>
</dbReference>
<feature type="domain" description="VWFD" evidence="1">
    <location>
        <begin position="105"/>
        <end position="201"/>
    </location>
</feature>
<dbReference type="Proteomes" id="UP000547721">
    <property type="component" value="Unassembled WGS sequence"/>
</dbReference>
<comment type="caution">
    <text evidence="2">The sequence shown here is derived from an EMBL/GenBank/DDBJ whole genome shotgun (WGS) entry which is preliminary data.</text>
</comment>
<feature type="non-terminal residue" evidence="2">
    <location>
        <position position="1"/>
    </location>
</feature>
<dbReference type="AlphaFoldDB" id="A0A7K8MJZ9"/>
<gene>
    <name evidence="2" type="primary">Tecta_2</name>
    <name evidence="2" type="ORF">PTILEU_R14968</name>
</gene>
<dbReference type="InterPro" id="IPR036084">
    <property type="entry name" value="Ser_inhib-like_sf"/>
</dbReference>
<dbReference type="InterPro" id="IPR052749">
    <property type="entry name" value="Alpha-tectorin"/>
</dbReference>
<accession>A0A7K8MJZ9</accession>
<dbReference type="Gene3D" id="2.10.25.10">
    <property type="entry name" value="Laminin"/>
    <property type="match status" value="1"/>
</dbReference>
<dbReference type="PROSITE" id="PS51233">
    <property type="entry name" value="VWFD"/>
    <property type="match status" value="1"/>
</dbReference>
<evidence type="ECO:0000259" key="1">
    <source>
        <dbReference type="PROSITE" id="PS51233"/>
    </source>
</evidence>
<dbReference type="GO" id="GO:0005201">
    <property type="term" value="F:extracellular matrix structural constituent"/>
    <property type="evidence" value="ECO:0007669"/>
    <property type="project" value="TreeGrafter"/>
</dbReference>
<dbReference type="Pfam" id="PF01826">
    <property type="entry name" value="TIL"/>
    <property type="match status" value="1"/>
</dbReference>
<dbReference type="CDD" id="cd19941">
    <property type="entry name" value="TIL"/>
    <property type="match status" value="1"/>
</dbReference>
<sequence length="201" mass="22774">MSCVETCESLASGPVCRDTCSEGCQCDEGFALRGTRCIPRRECGCNFEGRQLATNQTFWMDISCHFLCYCNGSDNSVYCENVSCKDDEYCLEENGLYYCHVRTDASCIISGYGHYLTFDGYSFDFQSSCELVLCTTISRPMVERSDTFPAFTVTAKNEDRDTSLALWVKQVEVEVFNYNIVIHRAYKYTVLVSTGPRGLWL</sequence>
<protein>
    <submittedName>
        <fullName evidence="2">TECTA protein</fullName>
    </submittedName>
</protein>
<evidence type="ECO:0000313" key="2">
    <source>
        <dbReference type="EMBL" id="NXE41639.1"/>
    </source>
</evidence>